<dbReference type="PANTHER" id="PTHR48249">
    <property type="entry name" value="MEDIATOR OF RNA POLYMERASE II TRANSCRIPTION SUBUNIT 13"/>
    <property type="match status" value="1"/>
</dbReference>
<name>A0A915LLP8_MELJA</name>
<evidence type="ECO:0000256" key="5">
    <source>
        <dbReference type="ARBA" id="ARBA00023015"/>
    </source>
</evidence>
<evidence type="ECO:0000256" key="7">
    <source>
        <dbReference type="ARBA" id="ARBA00023242"/>
    </source>
</evidence>
<evidence type="ECO:0000256" key="4">
    <source>
        <dbReference type="ARBA" id="ARBA00022491"/>
    </source>
</evidence>
<keyword evidence="7" id="KW-0539">Nucleus</keyword>
<dbReference type="AlphaFoldDB" id="A0A915LLP8"/>
<comment type="subcellular location">
    <subcellularLocation>
        <location evidence="1">Nucleus</location>
    </subcellularLocation>
</comment>
<keyword evidence="4" id="KW-0678">Repressor</keyword>
<evidence type="ECO:0000256" key="2">
    <source>
        <dbReference type="ARBA" id="ARBA00009354"/>
    </source>
</evidence>
<dbReference type="Pfam" id="PF18296">
    <property type="entry name" value="MID_MedPIWI"/>
    <property type="match status" value="1"/>
</dbReference>
<accession>A0A915LLP8</accession>
<feature type="compositionally biased region" description="Polar residues" evidence="8">
    <location>
        <begin position="208"/>
        <end position="220"/>
    </location>
</feature>
<dbReference type="GO" id="GO:0045944">
    <property type="term" value="P:positive regulation of transcription by RNA polymerase II"/>
    <property type="evidence" value="ECO:0007669"/>
    <property type="project" value="TreeGrafter"/>
</dbReference>
<feature type="domain" description="MID" evidence="9">
    <location>
        <begin position="776"/>
        <end position="834"/>
    </location>
</feature>
<keyword evidence="6" id="KW-0804">Transcription</keyword>
<sequence length="871" mass="97991">ESNVFSNDPYSLLPMLSPEVNHSNSEQLSQLQPYAAHQSFVSSRQPQSMLMKLLLSPSAEGMDAQQRDGCLTEAQTHDMSHNQHQNSVMATIRTTNITEGLTTLSQQQITTTNHIIDEHMDEYAVTPPALLDSDTSLLVVQQQQMADQEIKDQQGLMMNISLHEMNFGEEVHACGHSSPDLYSPPSTTCNTLQTLLQHQQQHTPQNTMLSPPASNEQVDSVNSGGIPASQIFHGEQAIVSVLGYFAEQLHNLPWEEPIYELSNHHKSHARHFCKNMLSVCENNLDDRLNDVSCAECSSILNALENQNQHNRLLKRDCCESESVEKITPNFILKMSTGVGTLTAIQLHALAQRRTKADSQLEYRLQLEEHARFRILVGNNSSGFVPQWPGGNWHDNLPQGPTFPHIPSLHPQGIRNFGPSFPIFQGSVQPILSHNEQLVDGNSPVTPFYHQSVAETPQQQIDTIADLHYDIVFDACPLCCCNSNIRSFELGFYITGPKEMLKFCDYLQQRQRQQHPQALLSKHWSGFRIPPVELQKCICGFSAVRHRYLCGQGSGLFQEDIAEALGVIYAPSQRLLLRNFNTNDLSDCKLMDLIRHLVISRDVASLVEGRLSLLYSTSPEYLQSSVDSFELNALINGIMGVCGILQERQKYPVDESFLHPWGYQSANSVGEPRDTECLGIFDEVCDIMRDPSFPSLVPCFSSNGRRFDQLSLRIFARIKNVSLMGGSNRIGEEENGRAEPIPKVVVLSSAEREPLLLSPTMIRNWEQLELMPIDQPKDVLYLALVPDVNVLAEKCKIFLEELGSVYERRCRLGSHIRLSIKDAPKDAILRVGRSSLPLNLGYQMFNSLPHSFFTQFGFDQHLNDPIIQKFAR</sequence>
<dbReference type="GO" id="GO:0003713">
    <property type="term" value="F:transcription coactivator activity"/>
    <property type="evidence" value="ECO:0007669"/>
    <property type="project" value="TreeGrafter"/>
</dbReference>
<dbReference type="InterPro" id="IPR051139">
    <property type="entry name" value="Mediator_complx_sub13"/>
</dbReference>
<evidence type="ECO:0000313" key="11">
    <source>
        <dbReference type="WBParaSite" id="scaffold14189_cov255.g17329"/>
    </source>
</evidence>
<evidence type="ECO:0000256" key="6">
    <source>
        <dbReference type="ARBA" id="ARBA00023163"/>
    </source>
</evidence>
<dbReference type="WBParaSite" id="scaffold14189_cov255.g17329">
    <property type="protein sequence ID" value="scaffold14189_cov255.g17329"/>
    <property type="gene ID" value="scaffold14189_cov255.g17329"/>
</dbReference>
<feature type="region of interest" description="Disordered" evidence="8">
    <location>
        <begin position="199"/>
        <end position="220"/>
    </location>
</feature>
<keyword evidence="5" id="KW-0805">Transcription regulation</keyword>
<organism evidence="10 11">
    <name type="scientific">Meloidogyne javanica</name>
    <name type="common">Root-knot nematode worm</name>
    <dbReference type="NCBI Taxonomy" id="6303"/>
    <lineage>
        <taxon>Eukaryota</taxon>
        <taxon>Metazoa</taxon>
        <taxon>Ecdysozoa</taxon>
        <taxon>Nematoda</taxon>
        <taxon>Chromadorea</taxon>
        <taxon>Rhabditida</taxon>
        <taxon>Tylenchina</taxon>
        <taxon>Tylenchomorpha</taxon>
        <taxon>Tylenchoidea</taxon>
        <taxon>Meloidogynidae</taxon>
        <taxon>Meloidogyninae</taxon>
        <taxon>Meloidogyne</taxon>
        <taxon>Meloidogyne incognita group</taxon>
    </lineage>
</organism>
<comment type="similarity">
    <text evidence="2">Belongs to the Mediator complex subunit 13 family.</text>
</comment>
<dbReference type="PANTHER" id="PTHR48249:SF3">
    <property type="entry name" value="MEDIATOR OF RNA POLYMERASE II TRANSCRIPTION SUBUNIT 13"/>
    <property type="match status" value="1"/>
</dbReference>
<evidence type="ECO:0000313" key="10">
    <source>
        <dbReference type="Proteomes" id="UP000887561"/>
    </source>
</evidence>
<keyword evidence="10" id="KW-1185">Reference proteome</keyword>
<dbReference type="InterPro" id="IPR041285">
    <property type="entry name" value="MID_MedPIWI"/>
</dbReference>
<evidence type="ECO:0000256" key="8">
    <source>
        <dbReference type="SAM" id="MobiDB-lite"/>
    </source>
</evidence>
<dbReference type="GO" id="GO:0016592">
    <property type="term" value="C:mediator complex"/>
    <property type="evidence" value="ECO:0007669"/>
    <property type="project" value="TreeGrafter"/>
</dbReference>
<proteinExistence type="inferred from homology"/>
<reference evidence="11" key="1">
    <citation type="submission" date="2022-11" db="UniProtKB">
        <authorList>
            <consortium name="WormBaseParasite"/>
        </authorList>
    </citation>
    <scope>IDENTIFICATION</scope>
</reference>
<evidence type="ECO:0000256" key="1">
    <source>
        <dbReference type="ARBA" id="ARBA00004123"/>
    </source>
</evidence>
<dbReference type="Proteomes" id="UP000887561">
    <property type="component" value="Unplaced"/>
</dbReference>
<evidence type="ECO:0000259" key="9">
    <source>
        <dbReference type="Pfam" id="PF18296"/>
    </source>
</evidence>
<protein>
    <recommendedName>
        <fullName evidence="3">Mediator of RNA polymerase II transcription subunit 13</fullName>
    </recommendedName>
</protein>
<evidence type="ECO:0000256" key="3">
    <source>
        <dbReference type="ARBA" id="ARBA00019618"/>
    </source>
</evidence>